<dbReference type="SMART" id="SM00285">
    <property type="entry name" value="PBD"/>
    <property type="match status" value="1"/>
</dbReference>
<dbReference type="PROSITE" id="PS50108">
    <property type="entry name" value="CRIB"/>
    <property type="match status" value="1"/>
</dbReference>
<feature type="domain" description="CRIB" evidence="2">
    <location>
        <begin position="31"/>
        <end position="44"/>
    </location>
</feature>
<dbReference type="OrthoDB" id="4206278at2759"/>
<evidence type="ECO:0000259" key="2">
    <source>
        <dbReference type="PROSITE" id="PS50108"/>
    </source>
</evidence>
<feature type="compositionally biased region" description="Polar residues" evidence="1">
    <location>
        <begin position="49"/>
        <end position="73"/>
    </location>
</feature>
<gene>
    <name evidence="3" type="ORF">FRX31_026702</name>
</gene>
<feature type="compositionally biased region" description="Basic and acidic residues" evidence="1">
    <location>
        <begin position="238"/>
        <end position="247"/>
    </location>
</feature>
<feature type="compositionally biased region" description="Polar residues" evidence="1">
    <location>
        <begin position="94"/>
        <end position="105"/>
    </location>
</feature>
<feature type="compositionally biased region" description="Basic and acidic residues" evidence="1">
    <location>
        <begin position="77"/>
        <end position="88"/>
    </location>
</feature>
<dbReference type="Gene3D" id="3.90.810.10">
    <property type="entry name" value="CRIB domain"/>
    <property type="match status" value="1"/>
</dbReference>
<protein>
    <submittedName>
        <fullName evidence="3">Crib domain-containing protein ric7</fullName>
    </submittedName>
</protein>
<proteinExistence type="predicted"/>
<dbReference type="PANTHER" id="PTHR46325">
    <property type="entry name" value="CRIB DOMAIN-CONTAINING PROTEIN RIC8"/>
    <property type="match status" value="1"/>
</dbReference>
<evidence type="ECO:0000313" key="4">
    <source>
        <dbReference type="Proteomes" id="UP000554482"/>
    </source>
</evidence>
<name>A0A7J6VHP2_THATH</name>
<feature type="compositionally biased region" description="Low complexity" evidence="1">
    <location>
        <begin position="190"/>
        <end position="200"/>
    </location>
</feature>
<organism evidence="3 4">
    <name type="scientific">Thalictrum thalictroides</name>
    <name type="common">Rue-anemone</name>
    <name type="synonym">Anemone thalictroides</name>
    <dbReference type="NCBI Taxonomy" id="46969"/>
    <lineage>
        <taxon>Eukaryota</taxon>
        <taxon>Viridiplantae</taxon>
        <taxon>Streptophyta</taxon>
        <taxon>Embryophyta</taxon>
        <taxon>Tracheophyta</taxon>
        <taxon>Spermatophyta</taxon>
        <taxon>Magnoliopsida</taxon>
        <taxon>Ranunculales</taxon>
        <taxon>Ranunculaceae</taxon>
        <taxon>Thalictroideae</taxon>
        <taxon>Thalictrum</taxon>
    </lineage>
</organism>
<dbReference type="Proteomes" id="UP000554482">
    <property type="component" value="Unassembled WGS sequence"/>
</dbReference>
<accession>A0A7J6VHP2</accession>
<dbReference type="EMBL" id="JABWDY010033055">
    <property type="protein sequence ID" value="KAF5183710.1"/>
    <property type="molecule type" value="Genomic_DNA"/>
</dbReference>
<dbReference type="InterPro" id="IPR000095">
    <property type="entry name" value="CRIB_dom"/>
</dbReference>
<feature type="region of interest" description="Disordered" evidence="1">
    <location>
        <begin position="24"/>
        <end position="247"/>
    </location>
</feature>
<dbReference type="CDD" id="cd00132">
    <property type="entry name" value="CRIB"/>
    <property type="match status" value="1"/>
</dbReference>
<feature type="compositionally biased region" description="Low complexity" evidence="1">
    <location>
        <begin position="145"/>
        <end position="163"/>
    </location>
</feature>
<sequence>MTATMKGLLKGLRYISQIFEASDEEEPEMQIGNPTDVKHVAHIGWDGPSVNSPSWMNEFRSPSESSSAPNDNFTNRRHSEDVQKRDAPELANPSHFSSLEVTSPTPDERKQSRRRHSASGSINSPGRDIINGLKPRRHHESSHGADSSPNNIPSASASPSIPKKSSRKKSKDASVDGSMKSGGGLINEGSSKLGSGSSSKSRLKVRKSSEPKSALSDPRPSLTELDSPTSAFRTLALNEKKNQDLDF</sequence>
<dbReference type="InterPro" id="IPR036936">
    <property type="entry name" value="CRIB_dom_sf"/>
</dbReference>
<dbReference type="Pfam" id="PF00786">
    <property type="entry name" value="PBD"/>
    <property type="match status" value="1"/>
</dbReference>
<keyword evidence="4" id="KW-1185">Reference proteome</keyword>
<reference evidence="3 4" key="1">
    <citation type="submission" date="2020-06" db="EMBL/GenBank/DDBJ databases">
        <title>Transcriptomic and genomic resources for Thalictrum thalictroides and T. hernandezii: Facilitating candidate gene discovery in an emerging model plant lineage.</title>
        <authorList>
            <person name="Arias T."/>
            <person name="Riano-Pachon D.M."/>
            <person name="Di Stilio V.S."/>
        </authorList>
    </citation>
    <scope>NUCLEOTIDE SEQUENCE [LARGE SCALE GENOMIC DNA]</scope>
    <source>
        <strain evidence="4">cv. WT478/WT964</strain>
        <tissue evidence="3">Leaves</tissue>
    </source>
</reference>
<dbReference type="AlphaFoldDB" id="A0A7J6VHP2"/>
<evidence type="ECO:0000313" key="3">
    <source>
        <dbReference type="EMBL" id="KAF5183710.1"/>
    </source>
</evidence>
<dbReference type="PANTHER" id="PTHR46325:SF39">
    <property type="entry name" value="CRIB DOMAIN-CONTAINING PROTEIN RIC8"/>
    <property type="match status" value="1"/>
</dbReference>
<evidence type="ECO:0000256" key="1">
    <source>
        <dbReference type="SAM" id="MobiDB-lite"/>
    </source>
</evidence>
<comment type="caution">
    <text evidence="3">The sequence shown here is derived from an EMBL/GenBank/DDBJ whole genome shotgun (WGS) entry which is preliminary data.</text>
</comment>